<reference evidence="2 3" key="1">
    <citation type="submission" date="2018-07" db="EMBL/GenBank/DDBJ databases">
        <title>Pedobacter sp. nov., isolated from soil.</title>
        <authorList>
            <person name="Zhou L.Y."/>
            <person name="Du Z.J."/>
        </authorList>
    </citation>
    <scope>NUCLEOTIDE SEQUENCE [LARGE SCALE GENOMIC DNA]</scope>
    <source>
        <strain evidence="2 3">JDX94</strain>
    </source>
</reference>
<evidence type="ECO:0000256" key="1">
    <source>
        <dbReference type="SAM" id="Phobius"/>
    </source>
</evidence>
<feature type="transmembrane region" description="Helical" evidence="1">
    <location>
        <begin position="12"/>
        <end position="30"/>
    </location>
</feature>
<name>A0A369PS56_9SPHI</name>
<protein>
    <submittedName>
        <fullName evidence="2">Uncharacterized protein</fullName>
    </submittedName>
</protein>
<accession>A0A369PS56</accession>
<keyword evidence="1" id="KW-1133">Transmembrane helix</keyword>
<evidence type="ECO:0000313" key="3">
    <source>
        <dbReference type="Proteomes" id="UP000253961"/>
    </source>
</evidence>
<gene>
    <name evidence="2" type="ORF">DU508_23470</name>
</gene>
<comment type="caution">
    <text evidence="2">The sequence shown here is derived from an EMBL/GenBank/DDBJ whole genome shotgun (WGS) entry which is preliminary data.</text>
</comment>
<dbReference type="EMBL" id="QPKV01000018">
    <property type="protein sequence ID" value="RDC54115.1"/>
    <property type="molecule type" value="Genomic_DNA"/>
</dbReference>
<keyword evidence="3" id="KW-1185">Reference proteome</keyword>
<keyword evidence="1" id="KW-0472">Membrane</keyword>
<dbReference type="AlphaFoldDB" id="A0A369PS56"/>
<keyword evidence="1" id="KW-0812">Transmembrane</keyword>
<evidence type="ECO:0000313" key="2">
    <source>
        <dbReference type="EMBL" id="RDC54115.1"/>
    </source>
</evidence>
<dbReference type="Proteomes" id="UP000253961">
    <property type="component" value="Unassembled WGS sequence"/>
</dbReference>
<organism evidence="2 3">
    <name type="scientific">Pedobacter chinensis</name>
    <dbReference type="NCBI Taxonomy" id="2282421"/>
    <lineage>
        <taxon>Bacteria</taxon>
        <taxon>Pseudomonadati</taxon>
        <taxon>Bacteroidota</taxon>
        <taxon>Sphingobacteriia</taxon>
        <taxon>Sphingobacteriales</taxon>
        <taxon>Sphingobacteriaceae</taxon>
        <taxon>Pedobacter</taxon>
    </lineage>
</organism>
<proteinExistence type="predicted"/>
<sequence length="110" mass="12416">MKKHSQNIRKFLSAFMLIVFAVALTPWSVLHHHNPVPVIEKEKNCKHVSHVQSHGDTCLICNASFEKNYVQTHHIYRIFLSAKIFGATPPILKSSYVELLSTGLRGPPLA</sequence>